<evidence type="ECO:0000256" key="4">
    <source>
        <dbReference type="ARBA" id="ARBA00023136"/>
    </source>
</evidence>
<evidence type="ECO:0000313" key="7">
    <source>
        <dbReference type="EMBL" id="CAF0767961.1"/>
    </source>
</evidence>
<dbReference type="Gene3D" id="1.20.1070.10">
    <property type="entry name" value="Rhodopsin 7-helix transmembrane proteins"/>
    <property type="match status" value="1"/>
</dbReference>
<dbReference type="GO" id="GO:0004930">
    <property type="term" value="F:G protein-coupled receptor activity"/>
    <property type="evidence" value="ECO:0007669"/>
    <property type="project" value="InterPro"/>
</dbReference>
<evidence type="ECO:0000256" key="2">
    <source>
        <dbReference type="ARBA" id="ARBA00022692"/>
    </source>
</evidence>
<keyword evidence="2 5" id="KW-0812">Transmembrane</keyword>
<reference evidence="7" key="1">
    <citation type="submission" date="2021-02" db="EMBL/GenBank/DDBJ databases">
        <authorList>
            <person name="Nowell W R."/>
        </authorList>
    </citation>
    <scope>NUCLEOTIDE SEQUENCE</scope>
</reference>
<feature type="transmembrane region" description="Helical" evidence="5">
    <location>
        <begin position="90"/>
        <end position="111"/>
    </location>
</feature>
<keyword evidence="3 5" id="KW-1133">Transmembrane helix</keyword>
<comment type="subcellular location">
    <subcellularLocation>
        <location evidence="1">Membrane</location>
    </subcellularLocation>
</comment>
<dbReference type="InterPro" id="IPR017452">
    <property type="entry name" value="GPCR_Rhodpsn_7TM"/>
</dbReference>
<dbReference type="AlphaFoldDB" id="A0A813QJX5"/>
<feature type="transmembrane region" description="Helical" evidence="5">
    <location>
        <begin position="230"/>
        <end position="252"/>
    </location>
</feature>
<proteinExistence type="predicted"/>
<feature type="transmembrane region" description="Helical" evidence="5">
    <location>
        <begin position="51"/>
        <end position="70"/>
    </location>
</feature>
<feature type="transmembrane region" description="Helical" evidence="5">
    <location>
        <begin position="17"/>
        <end position="39"/>
    </location>
</feature>
<dbReference type="Pfam" id="PF00001">
    <property type="entry name" value="7tm_1"/>
    <property type="match status" value="1"/>
</dbReference>
<organism evidence="7 8">
    <name type="scientific">Adineta ricciae</name>
    <name type="common">Rotifer</name>
    <dbReference type="NCBI Taxonomy" id="249248"/>
    <lineage>
        <taxon>Eukaryota</taxon>
        <taxon>Metazoa</taxon>
        <taxon>Spiralia</taxon>
        <taxon>Gnathifera</taxon>
        <taxon>Rotifera</taxon>
        <taxon>Eurotatoria</taxon>
        <taxon>Bdelloidea</taxon>
        <taxon>Adinetida</taxon>
        <taxon>Adinetidae</taxon>
        <taxon>Adineta</taxon>
    </lineage>
</organism>
<dbReference type="Proteomes" id="UP000663828">
    <property type="component" value="Unassembled WGS sequence"/>
</dbReference>
<dbReference type="GO" id="GO:0016020">
    <property type="term" value="C:membrane"/>
    <property type="evidence" value="ECO:0007669"/>
    <property type="project" value="UniProtKB-SubCell"/>
</dbReference>
<sequence>MNVSDVESASTLYKVKFIITITLEISALFVSLLIIVFFVKHRGELKKMQNRSLLILFTINSVGLLTDMPMSIDFYYFQSVRFATADYCTWWTFTLFSFAVIGEFLMAVISIQRHFFIFQAHVFQNRRKRYIFYYLPLILSIVYPILFYIYSIFLVSCDGSQWDFTLPVCGFANCYFLYDATLTLFDYVFNNTVPLAVIFIANVVLIIRVVQQKRHRQQRFVWKKHRRMTIQLVCISSLYLIAWSPVIIDTLILNISPSPSLIQFHMNYVSEFPNLACYGLPWVYAGLLSEFKKWMWKRISPARIAVHTVQPV</sequence>
<name>A0A813QJX5_ADIRI</name>
<dbReference type="PROSITE" id="PS50262">
    <property type="entry name" value="G_PROTEIN_RECEP_F1_2"/>
    <property type="match status" value="1"/>
</dbReference>
<feature type="transmembrane region" description="Helical" evidence="5">
    <location>
        <begin position="192"/>
        <end position="210"/>
    </location>
</feature>
<evidence type="ECO:0000313" key="8">
    <source>
        <dbReference type="Proteomes" id="UP000663828"/>
    </source>
</evidence>
<evidence type="ECO:0000256" key="3">
    <source>
        <dbReference type="ARBA" id="ARBA00022989"/>
    </source>
</evidence>
<accession>A0A813QJX5</accession>
<keyword evidence="4 5" id="KW-0472">Membrane</keyword>
<comment type="caution">
    <text evidence="7">The sequence shown here is derived from an EMBL/GenBank/DDBJ whole genome shotgun (WGS) entry which is preliminary data.</text>
</comment>
<dbReference type="SUPFAM" id="SSF81321">
    <property type="entry name" value="Family A G protein-coupled receptor-like"/>
    <property type="match status" value="1"/>
</dbReference>
<evidence type="ECO:0000259" key="6">
    <source>
        <dbReference type="PROSITE" id="PS50262"/>
    </source>
</evidence>
<dbReference type="EMBL" id="CAJNOR010000039">
    <property type="protein sequence ID" value="CAF0767961.1"/>
    <property type="molecule type" value="Genomic_DNA"/>
</dbReference>
<evidence type="ECO:0000256" key="1">
    <source>
        <dbReference type="ARBA" id="ARBA00004370"/>
    </source>
</evidence>
<protein>
    <recommendedName>
        <fullName evidence="6">G-protein coupled receptors family 1 profile domain-containing protein</fullName>
    </recommendedName>
</protein>
<feature type="transmembrane region" description="Helical" evidence="5">
    <location>
        <begin position="272"/>
        <end position="291"/>
    </location>
</feature>
<keyword evidence="8" id="KW-1185">Reference proteome</keyword>
<dbReference type="InterPro" id="IPR000276">
    <property type="entry name" value="GPCR_Rhodpsn"/>
</dbReference>
<feature type="domain" description="G-protein coupled receptors family 1 profile" evidence="6">
    <location>
        <begin position="30"/>
        <end position="284"/>
    </location>
</feature>
<gene>
    <name evidence="7" type="ORF">XAT740_LOCUS1295</name>
</gene>
<evidence type="ECO:0000256" key="5">
    <source>
        <dbReference type="SAM" id="Phobius"/>
    </source>
</evidence>
<feature type="transmembrane region" description="Helical" evidence="5">
    <location>
        <begin position="131"/>
        <end position="153"/>
    </location>
</feature>